<dbReference type="SUPFAM" id="SSF54373">
    <property type="entry name" value="FAD-linked reductases, C-terminal domain"/>
    <property type="match status" value="1"/>
</dbReference>
<dbReference type="PANTHER" id="PTHR11552:SF213">
    <property type="entry name" value="DEHYDROGENASE, PUTATIVE-RELATED"/>
    <property type="match status" value="1"/>
</dbReference>
<dbReference type="PROSITE" id="PS00624">
    <property type="entry name" value="GMC_OXRED_2"/>
    <property type="match status" value="1"/>
</dbReference>
<feature type="domain" description="Glucose-methanol-choline oxidoreductase N-terminal" evidence="2">
    <location>
        <begin position="425"/>
        <end position="439"/>
    </location>
</feature>
<reference evidence="3 4" key="1">
    <citation type="submission" date="2020-03" db="EMBL/GenBank/DDBJ databases">
        <title>Draft Genome Sequence of Cudoniella acicularis.</title>
        <authorList>
            <person name="Buettner E."/>
            <person name="Kellner H."/>
        </authorList>
    </citation>
    <scope>NUCLEOTIDE SEQUENCE [LARGE SCALE GENOMIC DNA]</scope>
    <source>
        <strain evidence="3 4">DSM 108380</strain>
    </source>
</reference>
<dbReference type="SUPFAM" id="SSF51905">
    <property type="entry name" value="FAD/NAD(P)-binding domain"/>
    <property type="match status" value="1"/>
</dbReference>
<dbReference type="InterPro" id="IPR012132">
    <property type="entry name" value="GMC_OxRdtase"/>
</dbReference>
<dbReference type="Proteomes" id="UP000566819">
    <property type="component" value="Unassembled WGS sequence"/>
</dbReference>
<dbReference type="Gene3D" id="3.30.560.10">
    <property type="entry name" value="Glucose Oxidase, domain 3"/>
    <property type="match status" value="1"/>
</dbReference>
<protein>
    <recommendedName>
        <fullName evidence="2">Glucose-methanol-choline oxidoreductase N-terminal domain-containing protein</fullName>
    </recommendedName>
</protein>
<dbReference type="Pfam" id="PF05199">
    <property type="entry name" value="GMC_oxred_C"/>
    <property type="match status" value="1"/>
</dbReference>
<dbReference type="AlphaFoldDB" id="A0A8H4RRX4"/>
<dbReference type="Pfam" id="PF00732">
    <property type="entry name" value="GMC_oxred_N"/>
    <property type="match status" value="1"/>
</dbReference>
<organism evidence="3 4">
    <name type="scientific">Cudoniella acicularis</name>
    <dbReference type="NCBI Taxonomy" id="354080"/>
    <lineage>
        <taxon>Eukaryota</taxon>
        <taxon>Fungi</taxon>
        <taxon>Dikarya</taxon>
        <taxon>Ascomycota</taxon>
        <taxon>Pezizomycotina</taxon>
        <taxon>Leotiomycetes</taxon>
        <taxon>Helotiales</taxon>
        <taxon>Tricladiaceae</taxon>
        <taxon>Cudoniella</taxon>
    </lineage>
</organism>
<comment type="caution">
    <text evidence="3">The sequence shown here is derived from an EMBL/GenBank/DDBJ whole genome shotgun (WGS) entry which is preliminary data.</text>
</comment>
<dbReference type="EMBL" id="JAAMPI010000151">
    <property type="protein sequence ID" value="KAF4634925.1"/>
    <property type="molecule type" value="Genomic_DNA"/>
</dbReference>
<dbReference type="InterPro" id="IPR000172">
    <property type="entry name" value="GMC_OxRdtase_N"/>
</dbReference>
<dbReference type="PANTHER" id="PTHR11552">
    <property type="entry name" value="GLUCOSE-METHANOL-CHOLINE GMC OXIDOREDUCTASE"/>
    <property type="match status" value="1"/>
</dbReference>
<comment type="similarity">
    <text evidence="1">Belongs to the GMC oxidoreductase family.</text>
</comment>
<dbReference type="Gene3D" id="3.50.50.60">
    <property type="entry name" value="FAD/NAD(P)-binding domain"/>
    <property type="match status" value="1"/>
</dbReference>
<evidence type="ECO:0000313" key="3">
    <source>
        <dbReference type="EMBL" id="KAF4634925.1"/>
    </source>
</evidence>
<name>A0A8H4RRX4_9HELO</name>
<dbReference type="InterPro" id="IPR007867">
    <property type="entry name" value="GMC_OxRtase_C"/>
</dbReference>
<evidence type="ECO:0000256" key="1">
    <source>
        <dbReference type="ARBA" id="ARBA00010790"/>
    </source>
</evidence>
<sequence length="732" mass="79164">MALLPVSFKREFLACLEEEADSSSRSVYKDSDFNSKSFCPHRLPSSSLLSNITILDNYNAFQIPFEAPGHFFVVGSIISIPTYSTSQTWEVATDPYDYIVVGSGPGGGPLAANLAIAGFKVLLIEAGNDQGSTYQESVPGYWPLAVTMETMQWNYFTNHFPNSTRQQQDTKFTWQTPSGDYFVGPDPPAGSKGLGILYPRAGTLGGCASHNALITVAAHDSDWADIATLTGDSSWAPRKMRKYFEKLENNQYTPKHTSGHGYSGWLRTSVFDMSLLVQDTKVVSAISAAAIAQGRKVIGSVLNTVQGMSQFVQRDVNAAGHNLKEGIYQLPLAVSNGTRSSPRHFIVNTANAVNSDGSRKYHLDIRLNTFVTKIRFDQTSVTPRVVGVDFIDGVGLYRASPESVSSNATGSGSVDASREVIISAGAYNSPQLLKLSGIGPKAELDQFNIPVVVDLPGVGTNLQDHYETAVISKTSSTFEILQGCTLMTTDPDACLEKWKDGTTGVEKGLYSGNALALGIIKKTSAAEEGNADVFVLGGPLVFSGFYPGWADLNNLVPNGTKMGWWSWVVLKAHGRNTAGTVTLRSADPLDTPLINFNLFEYGTTTDGADQKDLQAFYEGVLYAREINNNLISLDNSFQEVFPGPNITSEADLKEFISNEAFGHHPTCSCAIGKDSDPMAVLDSKFRVRGVQGLRVVDGSVFPKIPGFYPTLPIYIVSEKAADVIIKDASKKS</sequence>
<dbReference type="GO" id="GO:0016614">
    <property type="term" value="F:oxidoreductase activity, acting on CH-OH group of donors"/>
    <property type="evidence" value="ECO:0007669"/>
    <property type="project" value="InterPro"/>
</dbReference>
<dbReference type="GO" id="GO:0050660">
    <property type="term" value="F:flavin adenine dinucleotide binding"/>
    <property type="evidence" value="ECO:0007669"/>
    <property type="project" value="InterPro"/>
</dbReference>
<accession>A0A8H4RRX4</accession>
<dbReference type="OrthoDB" id="269227at2759"/>
<keyword evidence="4" id="KW-1185">Reference proteome</keyword>
<evidence type="ECO:0000313" key="4">
    <source>
        <dbReference type="Proteomes" id="UP000566819"/>
    </source>
</evidence>
<proteinExistence type="inferred from homology"/>
<gene>
    <name evidence="3" type="ORF">G7Y89_g3182</name>
</gene>
<evidence type="ECO:0000259" key="2">
    <source>
        <dbReference type="PROSITE" id="PS00624"/>
    </source>
</evidence>
<dbReference type="InterPro" id="IPR036188">
    <property type="entry name" value="FAD/NAD-bd_sf"/>
</dbReference>